<protein>
    <recommendedName>
        <fullName evidence="3">HTH cro/C1-type domain-containing protein</fullName>
    </recommendedName>
</protein>
<dbReference type="CDD" id="cd00093">
    <property type="entry name" value="HTH_XRE"/>
    <property type="match status" value="1"/>
</dbReference>
<dbReference type="Proteomes" id="UP000182229">
    <property type="component" value="Unassembled WGS sequence"/>
</dbReference>
<evidence type="ECO:0000259" key="3">
    <source>
        <dbReference type="PROSITE" id="PS50943"/>
    </source>
</evidence>
<dbReference type="GO" id="GO:0005829">
    <property type="term" value="C:cytosol"/>
    <property type="evidence" value="ECO:0007669"/>
    <property type="project" value="TreeGrafter"/>
</dbReference>
<dbReference type="PANTHER" id="PTHR46797:SF1">
    <property type="entry name" value="METHYLPHOSPHONATE SYNTHASE"/>
    <property type="match status" value="1"/>
</dbReference>
<reference evidence="4 5" key="2">
    <citation type="submission" date="2016-12" db="EMBL/GenBank/DDBJ databases">
        <title>Draft Genome Sequence of Cystobacter ferrugineus Strain Cbfe23.</title>
        <authorList>
            <person name="Akbar S."/>
            <person name="Dowd S.E."/>
            <person name="Stevens D.C."/>
        </authorList>
    </citation>
    <scope>NUCLEOTIDE SEQUENCE [LARGE SCALE GENOMIC DNA]</scope>
    <source>
        <strain evidence="4 5">Cbfe23</strain>
    </source>
</reference>
<evidence type="ECO:0000256" key="1">
    <source>
        <dbReference type="ARBA" id="ARBA00023125"/>
    </source>
</evidence>
<dbReference type="InterPro" id="IPR050807">
    <property type="entry name" value="TransReg_Diox_bact_type"/>
</dbReference>
<accession>A0A1L9AVA3</accession>
<dbReference type="PANTHER" id="PTHR46797">
    <property type="entry name" value="HTH-TYPE TRANSCRIPTIONAL REGULATOR"/>
    <property type="match status" value="1"/>
</dbReference>
<keyword evidence="5" id="KW-1185">Reference proteome</keyword>
<feature type="region of interest" description="Disordered" evidence="2">
    <location>
        <begin position="128"/>
        <end position="147"/>
    </location>
</feature>
<dbReference type="GO" id="GO:0003677">
    <property type="term" value="F:DNA binding"/>
    <property type="evidence" value="ECO:0007669"/>
    <property type="project" value="UniProtKB-KW"/>
</dbReference>
<dbReference type="InterPro" id="IPR001387">
    <property type="entry name" value="Cro/C1-type_HTH"/>
</dbReference>
<dbReference type="EMBL" id="MPIN01000025">
    <property type="protein sequence ID" value="OJH33942.1"/>
    <property type="molecule type" value="Genomic_DNA"/>
</dbReference>
<dbReference type="RefSeq" id="WP_071905059.1">
    <property type="nucleotide sequence ID" value="NZ_MPIN01000025.1"/>
</dbReference>
<keyword evidence="1" id="KW-0238">DNA-binding</keyword>
<dbReference type="AlphaFoldDB" id="A0A1L9AVA3"/>
<evidence type="ECO:0000313" key="4">
    <source>
        <dbReference type="EMBL" id="OJH33942.1"/>
    </source>
</evidence>
<dbReference type="Gene3D" id="1.10.260.40">
    <property type="entry name" value="lambda repressor-like DNA-binding domains"/>
    <property type="match status" value="1"/>
</dbReference>
<dbReference type="STRING" id="83449.BON30_46305"/>
<sequence length="147" mass="16570">MAREELEVLVTMNQHLGERARAARVRLELTQAQVALRIGLATEVYGRIERGHMTPSLPALMRMCRVLELEANALLGFDLAAPPPWLKPVAERTRVRPAFDSFLQVVERLTRRQVRALADLAQCMLPSVETRPERTPRPVDASEDPPV</sequence>
<dbReference type="GO" id="GO:0003700">
    <property type="term" value="F:DNA-binding transcription factor activity"/>
    <property type="evidence" value="ECO:0007669"/>
    <property type="project" value="TreeGrafter"/>
</dbReference>
<dbReference type="PROSITE" id="PS50943">
    <property type="entry name" value="HTH_CROC1"/>
    <property type="match status" value="1"/>
</dbReference>
<evidence type="ECO:0000256" key="2">
    <source>
        <dbReference type="SAM" id="MobiDB-lite"/>
    </source>
</evidence>
<evidence type="ECO:0000313" key="5">
    <source>
        <dbReference type="Proteomes" id="UP000182229"/>
    </source>
</evidence>
<comment type="caution">
    <text evidence="4">The sequence shown here is derived from an EMBL/GenBank/DDBJ whole genome shotgun (WGS) entry which is preliminary data.</text>
</comment>
<feature type="domain" description="HTH cro/C1-type" evidence="3">
    <location>
        <begin position="21"/>
        <end position="74"/>
    </location>
</feature>
<organism evidence="4 5">
    <name type="scientific">Cystobacter ferrugineus</name>
    <dbReference type="NCBI Taxonomy" id="83449"/>
    <lineage>
        <taxon>Bacteria</taxon>
        <taxon>Pseudomonadati</taxon>
        <taxon>Myxococcota</taxon>
        <taxon>Myxococcia</taxon>
        <taxon>Myxococcales</taxon>
        <taxon>Cystobacterineae</taxon>
        <taxon>Archangiaceae</taxon>
        <taxon>Cystobacter</taxon>
    </lineage>
</organism>
<dbReference type="SMART" id="SM00530">
    <property type="entry name" value="HTH_XRE"/>
    <property type="match status" value="1"/>
</dbReference>
<dbReference type="Pfam" id="PF01381">
    <property type="entry name" value="HTH_3"/>
    <property type="match status" value="1"/>
</dbReference>
<proteinExistence type="predicted"/>
<dbReference type="InterPro" id="IPR010982">
    <property type="entry name" value="Lambda_DNA-bd_dom_sf"/>
</dbReference>
<name>A0A1L9AVA3_9BACT</name>
<gene>
    <name evidence="4" type="ORF">BON30_46305</name>
</gene>
<reference evidence="5" key="1">
    <citation type="submission" date="2016-11" db="EMBL/GenBank/DDBJ databases">
        <authorList>
            <person name="Shukria A."/>
            <person name="Stevens D.C."/>
        </authorList>
    </citation>
    <scope>NUCLEOTIDE SEQUENCE [LARGE SCALE GENOMIC DNA]</scope>
    <source>
        <strain evidence="5">Cbfe23</strain>
    </source>
</reference>
<dbReference type="SUPFAM" id="SSF47413">
    <property type="entry name" value="lambda repressor-like DNA-binding domains"/>
    <property type="match status" value="1"/>
</dbReference>